<organism evidence="1">
    <name type="scientific">Rhizophora mucronata</name>
    <name type="common">Asiatic mangrove</name>
    <dbReference type="NCBI Taxonomy" id="61149"/>
    <lineage>
        <taxon>Eukaryota</taxon>
        <taxon>Viridiplantae</taxon>
        <taxon>Streptophyta</taxon>
        <taxon>Embryophyta</taxon>
        <taxon>Tracheophyta</taxon>
        <taxon>Spermatophyta</taxon>
        <taxon>Magnoliopsida</taxon>
        <taxon>eudicotyledons</taxon>
        <taxon>Gunneridae</taxon>
        <taxon>Pentapetalae</taxon>
        <taxon>rosids</taxon>
        <taxon>fabids</taxon>
        <taxon>Malpighiales</taxon>
        <taxon>Rhizophoraceae</taxon>
        <taxon>Rhizophora</taxon>
    </lineage>
</organism>
<protein>
    <submittedName>
        <fullName evidence="1">Uncharacterized protein MANES_S004100</fullName>
    </submittedName>
</protein>
<reference evidence="1" key="1">
    <citation type="submission" date="2018-02" db="EMBL/GenBank/DDBJ databases">
        <title>Rhizophora mucronata_Transcriptome.</title>
        <authorList>
            <person name="Meera S.P."/>
            <person name="Sreeshan A."/>
            <person name="Augustine A."/>
        </authorList>
    </citation>
    <scope>NUCLEOTIDE SEQUENCE</scope>
    <source>
        <tissue evidence="1">Leaf</tissue>
    </source>
</reference>
<proteinExistence type="predicted"/>
<accession>A0A2P2P0H7</accession>
<dbReference type="EMBL" id="GGEC01067763">
    <property type="protein sequence ID" value="MBX48247.1"/>
    <property type="molecule type" value="Transcribed_RNA"/>
</dbReference>
<dbReference type="AlphaFoldDB" id="A0A2P2P0H7"/>
<name>A0A2P2P0H7_RHIMU</name>
<sequence>MNPANSATFRLSKQHPLHPMQQKVWTCSCEWRRRVMSVLQKSFAHQRVAPYLESAHSSIFDAM</sequence>
<evidence type="ECO:0000313" key="1">
    <source>
        <dbReference type="EMBL" id="MBX48247.1"/>
    </source>
</evidence>